<feature type="non-terminal residue" evidence="2">
    <location>
        <position position="136"/>
    </location>
</feature>
<evidence type="ECO:0000313" key="2">
    <source>
        <dbReference type="EMBL" id="MEU3788060.1"/>
    </source>
</evidence>
<dbReference type="RefSeq" id="WP_361710738.1">
    <property type="nucleotide sequence ID" value="NZ_JBEZVE010000070.1"/>
</dbReference>
<evidence type="ECO:0000256" key="1">
    <source>
        <dbReference type="SAM" id="MobiDB-lite"/>
    </source>
</evidence>
<reference evidence="2 3" key="1">
    <citation type="submission" date="2024-06" db="EMBL/GenBank/DDBJ databases">
        <title>The Natural Products Discovery Center: Release of the First 8490 Sequenced Strains for Exploring Actinobacteria Biosynthetic Diversity.</title>
        <authorList>
            <person name="Kalkreuter E."/>
            <person name="Kautsar S.A."/>
            <person name="Yang D."/>
            <person name="Bader C.D."/>
            <person name="Teijaro C.N."/>
            <person name="Fluegel L."/>
            <person name="Davis C.M."/>
            <person name="Simpson J.R."/>
            <person name="Lauterbach L."/>
            <person name="Steele A.D."/>
            <person name="Gui C."/>
            <person name="Meng S."/>
            <person name="Li G."/>
            <person name="Viehrig K."/>
            <person name="Ye F."/>
            <person name="Su P."/>
            <person name="Kiefer A.F."/>
            <person name="Nichols A."/>
            <person name="Cepeda A.J."/>
            <person name="Yan W."/>
            <person name="Fan B."/>
            <person name="Jiang Y."/>
            <person name="Adhikari A."/>
            <person name="Zheng C.-J."/>
            <person name="Schuster L."/>
            <person name="Cowan T.M."/>
            <person name="Smanski M.J."/>
            <person name="Chevrette M.G."/>
            <person name="De Carvalho L.P.S."/>
            <person name="Shen B."/>
        </authorList>
    </citation>
    <scope>NUCLEOTIDE SEQUENCE [LARGE SCALE GENOMIC DNA]</scope>
    <source>
        <strain evidence="2 3">NPDC033843</strain>
    </source>
</reference>
<organism evidence="2 3">
    <name type="scientific">Streptomyces sp. 900129855</name>
    <dbReference type="NCBI Taxonomy" id="3155129"/>
    <lineage>
        <taxon>Bacteria</taxon>
        <taxon>Bacillati</taxon>
        <taxon>Actinomycetota</taxon>
        <taxon>Actinomycetes</taxon>
        <taxon>Kitasatosporales</taxon>
        <taxon>Streptomycetaceae</taxon>
        <taxon>Streptomyces</taxon>
    </lineage>
</organism>
<dbReference type="Proteomes" id="UP001550739">
    <property type="component" value="Unassembled WGS sequence"/>
</dbReference>
<protein>
    <submittedName>
        <fullName evidence="2">Uncharacterized protein</fullName>
    </submittedName>
</protein>
<feature type="region of interest" description="Disordered" evidence="1">
    <location>
        <begin position="1"/>
        <end position="20"/>
    </location>
</feature>
<proteinExistence type="predicted"/>
<comment type="caution">
    <text evidence="2">The sequence shown here is derived from an EMBL/GenBank/DDBJ whole genome shotgun (WGS) entry which is preliminary data.</text>
</comment>
<accession>A0ABV3A064</accession>
<evidence type="ECO:0000313" key="3">
    <source>
        <dbReference type="Proteomes" id="UP001550739"/>
    </source>
</evidence>
<dbReference type="EMBL" id="JBEZVE010000070">
    <property type="protein sequence ID" value="MEU3788060.1"/>
    <property type="molecule type" value="Genomic_DNA"/>
</dbReference>
<keyword evidence="3" id="KW-1185">Reference proteome</keyword>
<name>A0ABV3A064_9ACTN</name>
<gene>
    <name evidence="2" type="ORF">AB0E89_47490</name>
</gene>
<feature type="region of interest" description="Disordered" evidence="1">
    <location>
        <begin position="47"/>
        <end position="74"/>
    </location>
</feature>
<sequence length="136" mass="14260">MSHRHRTRTRSGKRGRNRSRIKRTATAVLLVLAAQVALVDQGSGASFAADGNAPAAHKPKAAKKAAGPAQAQDEASAVLMARLQKRKIEVLSARTADSSTFALPNGELETDAFAGPVRSKVGGVWKDIDTSLSDTG</sequence>